<feature type="compositionally biased region" description="Pro residues" evidence="5">
    <location>
        <begin position="67"/>
        <end position="106"/>
    </location>
</feature>
<name>A0A2Z3HP94_9CAUL</name>
<organism evidence="8 9">
    <name type="scientific">Phenylobacterium parvum</name>
    <dbReference type="NCBI Taxonomy" id="2201350"/>
    <lineage>
        <taxon>Bacteria</taxon>
        <taxon>Pseudomonadati</taxon>
        <taxon>Pseudomonadota</taxon>
        <taxon>Alphaproteobacteria</taxon>
        <taxon>Caulobacterales</taxon>
        <taxon>Caulobacteraceae</taxon>
        <taxon>Phenylobacterium</taxon>
    </lineage>
</organism>
<keyword evidence="3 6" id="KW-1133">Transmembrane helix</keyword>
<accession>A0A2Z3HP94</accession>
<keyword evidence="4 6" id="KW-0472">Membrane</keyword>
<sequence length="226" mass="24830">MAEDIIQPVHNPFDVPPPKRGKGFLIAFLVALLLHVVIGVVLWKQRFELKIKEYSDDVTDVEIIKPMAPPPPPPPNTPPPPPPKLQPRPPVAVPNAPTIPPLPVPPVEKRIEDPRPPAPAPEPPRPSVITNPDWARKPSGEDIARYYPDRAQRMEVEGRVTLSCKVTAKGLLEGCSVVSEDPADQDFGSAALRMTRLFKMRPQTKDGAPVEGGTVRIPLRFQLPKG</sequence>
<feature type="domain" description="TonB C-terminal" evidence="7">
    <location>
        <begin position="132"/>
        <end position="226"/>
    </location>
</feature>
<dbReference type="NCBIfam" id="TIGR01352">
    <property type="entry name" value="tonB_Cterm"/>
    <property type="match status" value="1"/>
</dbReference>
<feature type="compositionally biased region" description="Pro residues" evidence="5">
    <location>
        <begin position="116"/>
        <end position="126"/>
    </location>
</feature>
<evidence type="ECO:0000313" key="8">
    <source>
        <dbReference type="EMBL" id="AWM77102.1"/>
    </source>
</evidence>
<evidence type="ECO:0000256" key="2">
    <source>
        <dbReference type="ARBA" id="ARBA00022692"/>
    </source>
</evidence>
<evidence type="ECO:0000256" key="1">
    <source>
        <dbReference type="ARBA" id="ARBA00004167"/>
    </source>
</evidence>
<dbReference type="SUPFAM" id="SSF74653">
    <property type="entry name" value="TolA/TonB C-terminal domain"/>
    <property type="match status" value="1"/>
</dbReference>
<keyword evidence="2 6" id="KW-0812">Transmembrane</keyword>
<proteinExistence type="predicted"/>
<evidence type="ECO:0000313" key="9">
    <source>
        <dbReference type="Proteomes" id="UP000247763"/>
    </source>
</evidence>
<dbReference type="GO" id="GO:0055085">
    <property type="term" value="P:transmembrane transport"/>
    <property type="evidence" value="ECO:0007669"/>
    <property type="project" value="InterPro"/>
</dbReference>
<evidence type="ECO:0000256" key="6">
    <source>
        <dbReference type="SAM" id="Phobius"/>
    </source>
</evidence>
<dbReference type="AlphaFoldDB" id="A0A2Z3HP94"/>
<dbReference type="EMBL" id="CP029479">
    <property type="protein sequence ID" value="AWM77102.1"/>
    <property type="molecule type" value="Genomic_DNA"/>
</dbReference>
<dbReference type="Proteomes" id="UP000247763">
    <property type="component" value="Chromosome"/>
</dbReference>
<dbReference type="KEGG" id="phb:HYN04_04610"/>
<evidence type="ECO:0000259" key="7">
    <source>
        <dbReference type="PROSITE" id="PS52015"/>
    </source>
</evidence>
<feature type="transmembrane region" description="Helical" evidence="6">
    <location>
        <begin position="23"/>
        <end position="43"/>
    </location>
</feature>
<gene>
    <name evidence="8" type="ORF">HYN04_04610</name>
</gene>
<protein>
    <submittedName>
        <fullName evidence="8">Energy transducer TonB</fullName>
    </submittedName>
</protein>
<comment type="subcellular location">
    <subcellularLocation>
        <location evidence="1">Membrane</location>
        <topology evidence="1">Single-pass membrane protein</topology>
    </subcellularLocation>
</comment>
<dbReference type="PROSITE" id="PS52015">
    <property type="entry name" value="TONB_CTD"/>
    <property type="match status" value="1"/>
</dbReference>
<keyword evidence="9" id="KW-1185">Reference proteome</keyword>
<evidence type="ECO:0000256" key="5">
    <source>
        <dbReference type="SAM" id="MobiDB-lite"/>
    </source>
</evidence>
<dbReference type="Gene3D" id="3.30.1150.10">
    <property type="match status" value="1"/>
</dbReference>
<dbReference type="GO" id="GO:0016020">
    <property type="term" value="C:membrane"/>
    <property type="evidence" value="ECO:0007669"/>
    <property type="project" value="UniProtKB-SubCell"/>
</dbReference>
<dbReference type="OrthoDB" id="7201913at2"/>
<dbReference type="InterPro" id="IPR006260">
    <property type="entry name" value="TonB/TolA_C"/>
</dbReference>
<reference evidence="9" key="1">
    <citation type="submission" date="2018-05" db="EMBL/GenBank/DDBJ databases">
        <title>Genome sequencing of Phenylobacterium sp. HYN0004.</title>
        <authorList>
            <person name="Yi H."/>
            <person name="Baek C."/>
        </authorList>
    </citation>
    <scope>NUCLEOTIDE SEQUENCE [LARGE SCALE GENOMIC DNA]</scope>
    <source>
        <strain evidence="9">HYN0004</strain>
    </source>
</reference>
<feature type="region of interest" description="Disordered" evidence="5">
    <location>
        <begin position="63"/>
        <end position="140"/>
    </location>
</feature>
<dbReference type="RefSeq" id="WP_110449671.1">
    <property type="nucleotide sequence ID" value="NZ_CP029479.1"/>
</dbReference>
<dbReference type="InterPro" id="IPR037682">
    <property type="entry name" value="TonB_C"/>
</dbReference>
<evidence type="ECO:0000256" key="3">
    <source>
        <dbReference type="ARBA" id="ARBA00022989"/>
    </source>
</evidence>
<dbReference type="PRINTS" id="PR01217">
    <property type="entry name" value="PRICHEXTENSN"/>
</dbReference>
<evidence type="ECO:0000256" key="4">
    <source>
        <dbReference type="ARBA" id="ARBA00023136"/>
    </source>
</evidence>
<dbReference type="Pfam" id="PF03544">
    <property type="entry name" value="TonB_C"/>
    <property type="match status" value="1"/>
</dbReference>